<dbReference type="InterPro" id="IPR036236">
    <property type="entry name" value="Znf_C2H2_sf"/>
</dbReference>
<protein>
    <submittedName>
        <fullName evidence="11">PR domain zinc finger protein 15-like</fullName>
    </submittedName>
</protein>
<evidence type="ECO:0000256" key="2">
    <source>
        <dbReference type="ARBA" id="ARBA00022723"/>
    </source>
</evidence>
<evidence type="ECO:0000259" key="9">
    <source>
        <dbReference type="PROSITE" id="PS50157"/>
    </source>
</evidence>
<feature type="region of interest" description="Disordered" evidence="8">
    <location>
        <begin position="449"/>
        <end position="495"/>
    </location>
</feature>
<feature type="domain" description="C2H2-type" evidence="9">
    <location>
        <begin position="563"/>
        <end position="591"/>
    </location>
</feature>
<feature type="compositionally biased region" description="Low complexity" evidence="8">
    <location>
        <begin position="483"/>
        <end position="492"/>
    </location>
</feature>
<dbReference type="Proteomes" id="UP001652740">
    <property type="component" value="Unplaced"/>
</dbReference>
<dbReference type="GeneID" id="113513984"/>
<dbReference type="SUPFAM" id="SSF57667">
    <property type="entry name" value="beta-beta-alpha zinc fingers"/>
    <property type="match status" value="2"/>
</dbReference>
<evidence type="ECO:0000256" key="6">
    <source>
        <dbReference type="ARBA" id="ARBA00023242"/>
    </source>
</evidence>
<sequence length="910" mass="105242">MDGSPEIGMDYEDPGDTTCSLCFAEFLDLDDLKIHINQVHRTPAFVKCQFCDSECNDMDRYASHIVDAHLVCLKTCKYCTRMFLNADNCRTHEHKHFINTSTRKYSCSQCIAVFSSIPELEYHEYDKHKDIGDGVLLQECFPYLSSVLNINALKFIQSYGTDTVYVCVHCELTTPDVMEYIEHLKRSKCRSYVCDKCSFVYKKKFGLIKHFYTRKECNNYTMKIPKKKCEDCQVYFTPKLLKEHKKNCKALKCKVCNWTFNSMYELTSHQTEFHPLSISLQSCKFCNKEFVGTVALNKHIHRSHKDAAHLYKYSCVHCNAIFNHPKKLFCHFFTKHKNLEPYTCKICNERFKLRKKFTLHIKLLHESVGYVEFDENLHVFFTDKKPEKSFKPTANVEHMAVSEDLDNTDNRDEPSQAATERKRVTFDVTIKETVNLDNVCSDFMDATETEGQQTEGNQTDIEVPKPGLTRKRKLKSTKKNQKLKNQVVNLDSDSSDDEPLLVVRKRVRKKRQQKLRCATWNTKRQVVKATDTKRFTCNICNKYCYTYNNFHNHVNSHSKSENKRCIKCFKQFNSKEKLKSHMERQHSSSRLTETLKKLIEKRKKGLGAEEVQIPAAERFRKTIKKVNIERDCNAATIKPIEDGLSVQKFIESFTPEVNEGPKKEIVIDTVVSIKPVTDNTVKQPLIKLTKFEQNTNSHLRVNFNTKLAMPVKFKPDLGEKQKVTIKIVPEASYNTYPNDDTGVTGDTSFYDDDGGQNDDIPEVAQEVMLEGSEELKSVQVPHKIVLPNILNLPEQCKDVRIAHLLPQAPYYKIVKVKDLLKEQNQKANDEVDKPKESIKLPDGTKLVNVNPLAHLLGDTPVEKVFEKNKSKYNFKPRDFETAIAKAMLKLDKPVVNNKKKGKTKNYANEQ</sequence>
<feature type="domain" description="C2H2-type" evidence="9">
    <location>
        <begin position="342"/>
        <end position="365"/>
    </location>
</feature>
<dbReference type="InParanoid" id="A0A6J1WIB0"/>
<dbReference type="RefSeq" id="XP_026753769.2">
    <property type="nucleotide sequence ID" value="XM_026897968.3"/>
</dbReference>
<comment type="subcellular location">
    <subcellularLocation>
        <location evidence="1">Nucleus</location>
    </subcellularLocation>
</comment>
<dbReference type="Pfam" id="PF00096">
    <property type="entry name" value="zf-C2H2"/>
    <property type="match status" value="1"/>
</dbReference>
<gene>
    <name evidence="11" type="primary">LOC113513984</name>
</gene>
<dbReference type="PANTHER" id="PTHR24376:SF235">
    <property type="entry name" value="C2H2-TYPE DOMAIN-CONTAINING PROTEIN"/>
    <property type="match status" value="1"/>
</dbReference>
<dbReference type="PROSITE" id="PS00028">
    <property type="entry name" value="ZINC_FINGER_C2H2_1"/>
    <property type="match status" value="9"/>
</dbReference>
<organism evidence="10 11">
    <name type="scientific">Galleria mellonella</name>
    <name type="common">Greater wax moth</name>
    <dbReference type="NCBI Taxonomy" id="7137"/>
    <lineage>
        <taxon>Eukaryota</taxon>
        <taxon>Metazoa</taxon>
        <taxon>Ecdysozoa</taxon>
        <taxon>Arthropoda</taxon>
        <taxon>Hexapoda</taxon>
        <taxon>Insecta</taxon>
        <taxon>Pterygota</taxon>
        <taxon>Neoptera</taxon>
        <taxon>Endopterygota</taxon>
        <taxon>Lepidoptera</taxon>
        <taxon>Glossata</taxon>
        <taxon>Ditrysia</taxon>
        <taxon>Pyraloidea</taxon>
        <taxon>Pyralidae</taxon>
        <taxon>Galleriinae</taxon>
        <taxon>Galleria</taxon>
    </lineage>
</organism>
<name>A0A6J1WIB0_GALME</name>
<evidence type="ECO:0000256" key="5">
    <source>
        <dbReference type="ARBA" id="ARBA00022833"/>
    </source>
</evidence>
<dbReference type="Gene3D" id="3.30.160.60">
    <property type="entry name" value="Classic Zinc Finger"/>
    <property type="match status" value="3"/>
</dbReference>
<keyword evidence="6" id="KW-0539">Nucleus</keyword>
<dbReference type="AlphaFoldDB" id="A0A6J1WIB0"/>
<dbReference type="KEGG" id="gmw:113513984"/>
<keyword evidence="3" id="KW-0677">Repeat</keyword>
<dbReference type="InterPro" id="IPR013087">
    <property type="entry name" value="Znf_C2H2_type"/>
</dbReference>
<accession>A0A6J1WIB0</accession>
<evidence type="ECO:0000256" key="4">
    <source>
        <dbReference type="ARBA" id="ARBA00022771"/>
    </source>
</evidence>
<reference evidence="11" key="1">
    <citation type="submission" date="2025-08" db="UniProtKB">
        <authorList>
            <consortium name="RefSeq"/>
        </authorList>
    </citation>
    <scope>IDENTIFICATION</scope>
    <source>
        <tissue evidence="11">Whole larvae</tissue>
    </source>
</reference>
<evidence type="ECO:0000256" key="1">
    <source>
        <dbReference type="ARBA" id="ARBA00004123"/>
    </source>
</evidence>
<dbReference type="PROSITE" id="PS50157">
    <property type="entry name" value="ZINC_FINGER_C2H2_2"/>
    <property type="match status" value="4"/>
</dbReference>
<evidence type="ECO:0000256" key="8">
    <source>
        <dbReference type="SAM" id="MobiDB-lite"/>
    </source>
</evidence>
<evidence type="ECO:0000256" key="7">
    <source>
        <dbReference type="PROSITE-ProRule" id="PRU00042"/>
    </source>
</evidence>
<dbReference type="GO" id="GO:0008270">
    <property type="term" value="F:zinc ion binding"/>
    <property type="evidence" value="ECO:0007669"/>
    <property type="project" value="UniProtKB-KW"/>
</dbReference>
<dbReference type="PANTHER" id="PTHR24376">
    <property type="entry name" value="ZINC FINGER PROTEIN"/>
    <property type="match status" value="1"/>
</dbReference>
<feature type="domain" description="C2H2-type" evidence="9">
    <location>
        <begin position="251"/>
        <end position="274"/>
    </location>
</feature>
<feature type="compositionally biased region" description="Basic residues" evidence="8">
    <location>
        <begin position="468"/>
        <end position="482"/>
    </location>
</feature>
<keyword evidence="4 7" id="KW-0863">Zinc-finger</keyword>
<evidence type="ECO:0000313" key="10">
    <source>
        <dbReference type="Proteomes" id="UP001652740"/>
    </source>
</evidence>
<evidence type="ECO:0000313" key="11">
    <source>
        <dbReference type="RefSeq" id="XP_026753769.2"/>
    </source>
</evidence>
<feature type="compositionally biased region" description="Polar residues" evidence="8">
    <location>
        <begin position="449"/>
        <end position="460"/>
    </location>
</feature>
<dbReference type="SMART" id="SM00355">
    <property type="entry name" value="ZnF_C2H2"/>
    <property type="match status" value="12"/>
</dbReference>
<feature type="domain" description="C2H2-type" evidence="9">
    <location>
        <begin position="313"/>
        <end position="341"/>
    </location>
</feature>
<keyword evidence="10" id="KW-1185">Reference proteome</keyword>
<keyword evidence="2" id="KW-0479">Metal-binding</keyword>
<keyword evidence="5" id="KW-0862">Zinc</keyword>
<proteinExistence type="predicted"/>
<evidence type="ECO:0000256" key="3">
    <source>
        <dbReference type="ARBA" id="ARBA00022737"/>
    </source>
</evidence>